<dbReference type="EMBL" id="RSAS01000396">
    <property type="protein sequence ID" value="RRR72387.1"/>
    <property type="molecule type" value="Genomic_DNA"/>
</dbReference>
<accession>A0A426U0F3</accession>
<dbReference type="InterPro" id="IPR038081">
    <property type="entry name" value="CalX-like_sf"/>
</dbReference>
<dbReference type="AlphaFoldDB" id="A0A426U0F3"/>
<dbReference type="Gene3D" id="2.60.40.2030">
    <property type="match status" value="1"/>
</dbReference>
<name>A0A426U0F3_9CHLR</name>
<comment type="caution">
    <text evidence="1">The sequence shown here is derived from an EMBL/GenBank/DDBJ whole genome shotgun (WGS) entry which is preliminary data.</text>
</comment>
<proteinExistence type="predicted"/>
<dbReference type="Proteomes" id="UP000280307">
    <property type="component" value="Unassembled WGS sequence"/>
</dbReference>
<gene>
    <name evidence="1" type="ORF">EI684_10185</name>
</gene>
<reference evidence="1 2" key="1">
    <citation type="submission" date="2018-12" db="EMBL/GenBank/DDBJ databases">
        <title>Genome Sequence of Candidatus Viridilinea halotolerans isolated from saline sulfide-rich spring.</title>
        <authorList>
            <person name="Grouzdev D.S."/>
            <person name="Burganskaya E.I."/>
            <person name="Krutkina M.S."/>
            <person name="Sukhacheva M.V."/>
            <person name="Gorlenko V.M."/>
        </authorList>
    </citation>
    <scope>NUCLEOTIDE SEQUENCE [LARGE SCALE GENOMIC DNA]</scope>
    <source>
        <strain evidence="1">Chok-6</strain>
    </source>
</reference>
<dbReference type="InterPro" id="IPR013783">
    <property type="entry name" value="Ig-like_fold"/>
</dbReference>
<sequence>PAMLASGSQCTLALRFTPTITDSYHATLSLTTNAPTSPNLVPVSGVGTTTPTMSLRLTPAELHFDEPSDRAFPMSQTVTISNGGEVPIRLEAFNLTNADFSLASAACGPLPYLLAPAATCSISVSLAATTAGSYQSVLDVVSDEPGATRQITLSGTLRAVRPGNLSLNTPNLTTNPYSVTLSFNVTRSNGSEGAMAAHYTITAERQPGDGDLLVNHVPLSFAADQTQQTIQVTLNRLSLIAVRDLVVTLDTPSAGTLRVPLPIEEHLVFLPLVQR</sequence>
<protein>
    <submittedName>
        <fullName evidence="1">Choice-of-anchor D domain-containing protein</fullName>
    </submittedName>
</protein>
<organism evidence="1 2">
    <name type="scientific">Candidatus Viridilinea halotolerans</name>
    <dbReference type="NCBI Taxonomy" id="2491704"/>
    <lineage>
        <taxon>Bacteria</taxon>
        <taxon>Bacillati</taxon>
        <taxon>Chloroflexota</taxon>
        <taxon>Chloroflexia</taxon>
        <taxon>Chloroflexales</taxon>
        <taxon>Chloroflexineae</taxon>
        <taxon>Oscillochloridaceae</taxon>
        <taxon>Candidatus Viridilinea</taxon>
    </lineage>
</organism>
<dbReference type="SUPFAM" id="SSF141072">
    <property type="entry name" value="CalX-like"/>
    <property type="match status" value="1"/>
</dbReference>
<dbReference type="NCBIfam" id="NF012200">
    <property type="entry name" value="choice_anch_D"/>
    <property type="match status" value="1"/>
</dbReference>
<dbReference type="Gene3D" id="2.60.40.10">
    <property type="entry name" value="Immunoglobulins"/>
    <property type="match status" value="1"/>
</dbReference>
<evidence type="ECO:0000313" key="1">
    <source>
        <dbReference type="EMBL" id="RRR72387.1"/>
    </source>
</evidence>
<feature type="non-terminal residue" evidence="1">
    <location>
        <position position="1"/>
    </location>
</feature>
<evidence type="ECO:0000313" key="2">
    <source>
        <dbReference type="Proteomes" id="UP000280307"/>
    </source>
</evidence>